<protein>
    <submittedName>
        <fullName evidence="1">Uncharacterized protein</fullName>
    </submittedName>
</protein>
<comment type="caution">
    <text evidence="1">The sequence shown here is derived from an EMBL/GenBank/DDBJ whole genome shotgun (WGS) entry which is preliminary data.</text>
</comment>
<dbReference type="OrthoDB" id="5194571at2"/>
<sequence length="113" mass="13155">MGMRQECKNYQSRTYDTGDVARYCVLGLAPEAPWKCPDNCPKYERRLADVGWQHGKLVSPPVVPIDIPQDEERDIEELLNRAEDVVNSAVFDTMNELKESKKRRGLFRRKDRD</sequence>
<reference evidence="1 2" key="1">
    <citation type="submission" date="2015-01" db="EMBL/GenBank/DDBJ databases">
        <title>Draft genome of the acidophilic iron oxidizer Acidithrix ferrooxidans strain Py-F3.</title>
        <authorList>
            <person name="Poehlein A."/>
            <person name="Eisen S."/>
            <person name="Schloemann M."/>
            <person name="Johnson B.D."/>
            <person name="Daniel R."/>
            <person name="Muehling M."/>
        </authorList>
    </citation>
    <scope>NUCLEOTIDE SEQUENCE [LARGE SCALE GENOMIC DNA]</scope>
    <source>
        <strain evidence="1 2">Py-F3</strain>
    </source>
</reference>
<gene>
    <name evidence="1" type="ORF">AXFE_13260</name>
</gene>
<dbReference type="Proteomes" id="UP000032360">
    <property type="component" value="Unassembled WGS sequence"/>
</dbReference>
<dbReference type="AlphaFoldDB" id="A0A0D8HIZ5"/>
<dbReference type="EMBL" id="JXYS01000029">
    <property type="protein sequence ID" value="KJF17829.1"/>
    <property type="molecule type" value="Genomic_DNA"/>
</dbReference>
<dbReference type="RefSeq" id="WP_052605071.1">
    <property type="nucleotide sequence ID" value="NZ_JXYS01000029.1"/>
</dbReference>
<evidence type="ECO:0000313" key="2">
    <source>
        <dbReference type="Proteomes" id="UP000032360"/>
    </source>
</evidence>
<evidence type="ECO:0000313" key="1">
    <source>
        <dbReference type="EMBL" id="KJF17829.1"/>
    </source>
</evidence>
<proteinExistence type="predicted"/>
<accession>A0A0D8HIZ5</accession>
<name>A0A0D8HIZ5_9ACTN</name>
<organism evidence="1 2">
    <name type="scientific">Acidithrix ferrooxidans</name>
    <dbReference type="NCBI Taxonomy" id="1280514"/>
    <lineage>
        <taxon>Bacteria</taxon>
        <taxon>Bacillati</taxon>
        <taxon>Actinomycetota</taxon>
        <taxon>Acidimicrobiia</taxon>
        <taxon>Acidimicrobiales</taxon>
        <taxon>Acidimicrobiaceae</taxon>
        <taxon>Acidithrix</taxon>
    </lineage>
</organism>
<keyword evidence="2" id="KW-1185">Reference proteome</keyword>